<reference evidence="3" key="1">
    <citation type="journal article" date="2019" name="Int. J. Syst. Evol. Microbiol.">
        <title>The Global Catalogue of Microorganisms (GCM) 10K type strain sequencing project: providing services to taxonomists for standard genome sequencing and annotation.</title>
        <authorList>
            <consortium name="The Broad Institute Genomics Platform"/>
            <consortium name="The Broad Institute Genome Sequencing Center for Infectious Disease"/>
            <person name="Wu L."/>
            <person name="Ma J."/>
        </authorList>
    </citation>
    <scope>NUCLEOTIDE SEQUENCE [LARGE SCALE GENOMIC DNA]</scope>
    <source>
        <strain evidence="3">JCM 18055</strain>
    </source>
</reference>
<protein>
    <submittedName>
        <fullName evidence="2">Uncharacterized protein</fullName>
    </submittedName>
</protein>
<evidence type="ECO:0000313" key="3">
    <source>
        <dbReference type="Proteomes" id="UP001500325"/>
    </source>
</evidence>
<proteinExistence type="predicted"/>
<comment type="caution">
    <text evidence="2">The sequence shown here is derived from an EMBL/GenBank/DDBJ whole genome shotgun (WGS) entry which is preliminary data.</text>
</comment>
<name>A0ABP8WYX9_9PSEU</name>
<feature type="region of interest" description="Disordered" evidence="1">
    <location>
        <begin position="36"/>
        <end position="119"/>
    </location>
</feature>
<evidence type="ECO:0000256" key="1">
    <source>
        <dbReference type="SAM" id="MobiDB-lite"/>
    </source>
</evidence>
<evidence type="ECO:0000313" key="2">
    <source>
        <dbReference type="EMBL" id="GAA4697021.1"/>
    </source>
</evidence>
<organism evidence="2 3">
    <name type="scientific">Pseudonocardia yuanmonensis</name>
    <dbReference type="NCBI Taxonomy" id="1095914"/>
    <lineage>
        <taxon>Bacteria</taxon>
        <taxon>Bacillati</taxon>
        <taxon>Actinomycetota</taxon>
        <taxon>Actinomycetes</taxon>
        <taxon>Pseudonocardiales</taxon>
        <taxon>Pseudonocardiaceae</taxon>
        <taxon>Pseudonocardia</taxon>
    </lineage>
</organism>
<feature type="compositionally biased region" description="Basic residues" evidence="1">
    <location>
        <begin position="63"/>
        <end position="73"/>
    </location>
</feature>
<keyword evidence="3" id="KW-1185">Reference proteome</keyword>
<dbReference type="EMBL" id="BAABIC010000013">
    <property type="protein sequence ID" value="GAA4697021.1"/>
    <property type="molecule type" value="Genomic_DNA"/>
</dbReference>
<gene>
    <name evidence="2" type="ORF">GCM10023215_38920</name>
</gene>
<feature type="compositionally biased region" description="Basic residues" evidence="1">
    <location>
        <begin position="37"/>
        <end position="50"/>
    </location>
</feature>
<sequence length="144" mass="15865">MLGQILFEGFLVLGDQVRRKRGECPLDHHHVVQRDLRGRHRQRGLRHGRAKLLPPQGAPRGGGPRRPHPRLRRARPDLLDRAQQVRGVLEPTLGGDPPGLHLPDHGDHPGLDGIAGPLDVSDRGEEILVRHVTPAGHAPMVSNI</sequence>
<accession>A0ABP8WYX9</accession>
<dbReference type="Proteomes" id="UP001500325">
    <property type="component" value="Unassembled WGS sequence"/>
</dbReference>